<keyword evidence="2" id="KW-1185">Reference proteome</keyword>
<evidence type="ECO:0000313" key="1">
    <source>
        <dbReference type="EMBL" id="MCF6773001.1"/>
    </source>
</evidence>
<dbReference type="GeneID" id="92726365"/>
<gene>
    <name evidence="1" type="ORF">L3H44_01010</name>
</gene>
<protein>
    <submittedName>
        <fullName evidence="1">Uncharacterized protein</fullName>
    </submittedName>
</protein>
<accession>A0ABS9HIG2</accession>
<organism evidence="1 2">
    <name type="scientific">Corynebacterium parakroppenstedtii</name>
    <dbReference type="NCBI Taxonomy" id="2828363"/>
    <lineage>
        <taxon>Bacteria</taxon>
        <taxon>Bacillati</taxon>
        <taxon>Actinomycetota</taxon>
        <taxon>Actinomycetes</taxon>
        <taxon>Mycobacteriales</taxon>
        <taxon>Corynebacteriaceae</taxon>
        <taxon>Corynebacterium</taxon>
    </lineage>
</organism>
<name>A0ABS9HIG2_9CORY</name>
<dbReference type="RefSeq" id="WP_146003190.1">
    <property type="nucleotide sequence ID" value="NZ_JAFFSY010000001.1"/>
</dbReference>
<reference evidence="1 2" key="1">
    <citation type="submission" date="2022-01" db="EMBL/GenBank/DDBJ databases">
        <title>Identification and Characterization of Corynebacterium sp.</title>
        <authorList>
            <person name="Luo Q."/>
            <person name="Qu P."/>
            <person name="Chen Q."/>
        </authorList>
    </citation>
    <scope>NUCLEOTIDE SEQUENCE [LARGE SCALE GENOMIC DNA]</scope>
    <source>
        <strain evidence="1 2">MC-12</strain>
    </source>
</reference>
<proteinExistence type="predicted"/>
<comment type="caution">
    <text evidence="1">The sequence shown here is derived from an EMBL/GenBank/DDBJ whole genome shotgun (WGS) entry which is preliminary data.</text>
</comment>
<sequence length="60" mass="6515">MTANVATVLCRSMSGTRLVMGNNRSRRSAGNHDAWERGSFASLSTEESLQGARREEVLCG</sequence>
<dbReference type="Proteomes" id="UP001200604">
    <property type="component" value="Unassembled WGS sequence"/>
</dbReference>
<dbReference type="EMBL" id="JAKJKU010000001">
    <property type="protein sequence ID" value="MCF6773001.1"/>
    <property type="molecule type" value="Genomic_DNA"/>
</dbReference>
<evidence type="ECO:0000313" key="2">
    <source>
        <dbReference type="Proteomes" id="UP001200604"/>
    </source>
</evidence>